<comment type="caution">
    <text evidence="7">The sequence shown here is derived from an EMBL/GenBank/DDBJ whole genome shotgun (WGS) entry which is preliminary data.</text>
</comment>
<feature type="transmembrane region" description="Helical" evidence="6">
    <location>
        <begin position="250"/>
        <end position="267"/>
    </location>
</feature>
<feature type="transmembrane region" description="Helical" evidence="6">
    <location>
        <begin position="279"/>
        <end position="296"/>
    </location>
</feature>
<dbReference type="AlphaFoldDB" id="A0A511BPD3"/>
<evidence type="ECO:0000256" key="1">
    <source>
        <dbReference type="ARBA" id="ARBA00004651"/>
    </source>
</evidence>
<name>A0A511BPD3_9PROT</name>
<reference evidence="7 8" key="1">
    <citation type="submission" date="2019-07" db="EMBL/GenBank/DDBJ databases">
        <title>Whole genome shotgun sequence of Swaminathania salitolerans NBRC 104436.</title>
        <authorList>
            <person name="Hosoyama A."/>
            <person name="Uohara A."/>
            <person name="Ohji S."/>
            <person name="Ichikawa N."/>
        </authorList>
    </citation>
    <scope>NUCLEOTIDE SEQUENCE [LARGE SCALE GENOMIC DNA]</scope>
    <source>
        <strain evidence="7 8">NBRC 104436</strain>
    </source>
</reference>
<dbReference type="EMBL" id="BJVC01000002">
    <property type="protein sequence ID" value="GEL01723.1"/>
    <property type="molecule type" value="Genomic_DNA"/>
</dbReference>
<feature type="transmembrane region" description="Helical" evidence="6">
    <location>
        <begin position="198"/>
        <end position="219"/>
    </location>
</feature>
<keyword evidence="2" id="KW-1003">Cell membrane</keyword>
<sequence>MVPLRESIVTLVLALVLHAMAYGSILALAAQGEVLAERAGVVDLGVEGLMALGAVLAVIVADATHSPWAGCLAAAAIGAAGAAAFGCATVILGASQTLCGVALTLLGLGASGVLGHSVAGRPVTATLPQWTLPGLSSGSPIGPVSSQGPMVWIAFLILPLILHVFLFRTAPGLALRAVGEAPASADASGLPVIRIRMLAVSAGGALAGLAGAAMTLSVLPVWSEGMIAGRGWIAVALVILCGYRPVLAALSSLFFGFVMSLGFFGQAQGWPVAPPLMNMSPYVVTILCMIVPSILFPKLRRLWAAPAALGAPYRREER</sequence>
<dbReference type="PANTHER" id="PTHR43370:SF2">
    <property type="entry name" value="ABC TRANSPORTER PERMEASE PROTEIN"/>
    <property type="match status" value="1"/>
</dbReference>
<dbReference type="Proteomes" id="UP000321405">
    <property type="component" value="Unassembled WGS sequence"/>
</dbReference>
<keyword evidence="8" id="KW-1185">Reference proteome</keyword>
<evidence type="ECO:0000256" key="3">
    <source>
        <dbReference type="ARBA" id="ARBA00022692"/>
    </source>
</evidence>
<keyword evidence="3 6" id="KW-0812">Transmembrane</keyword>
<dbReference type="InterPro" id="IPR001851">
    <property type="entry name" value="ABC_transp_permease"/>
</dbReference>
<protein>
    <submittedName>
        <fullName evidence="7">ABC transporter permease</fullName>
    </submittedName>
</protein>
<feature type="transmembrane region" description="Helical" evidence="6">
    <location>
        <begin position="68"/>
        <end position="94"/>
    </location>
</feature>
<dbReference type="GO" id="GO:0022857">
    <property type="term" value="F:transmembrane transporter activity"/>
    <property type="evidence" value="ECO:0007669"/>
    <property type="project" value="InterPro"/>
</dbReference>
<accession>A0A511BPD3</accession>
<feature type="transmembrane region" description="Helical" evidence="6">
    <location>
        <begin position="39"/>
        <end position="61"/>
    </location>
</feature>
<evidence type="ECO:0000256" key="4">
    <source>
        <dbReference type="ARBA" id="ARBA00022989"/>
    </source>
</evidence>
<proteinExistence type="predicted"/>
<feature type="transmembrane region" description="Helical" evidence="6">
    <location>
        <begin position="149"/>
        <end position="167"/>
    </location>
</feature>
<keyword evidence="4 6" id="KW-1133">Transmembrane helix</keyword>
<evidence type="ECO:0000256" key="6">
    <source>
        <dbReference type="SAM" id="Phobius"/>
    </source>
</evidence>
<dbReference type="CDD" id="cd06580">
    <property type="entry name" value="TM_PBP1_transp_TpRbsC_like"/>
    <property type="match status" value="1"/>
</dbReference>
<dbReference type="Pfam" id="PF02653">
    <property type="entry name" value="BPD_transp_2"/>
    <property type="match status" value="1"/>
</dbReference>
<gene>
    <name evidence="7" type="ORF">SSA02_08860</name>
</gene>
<evidence type="ECO:0000313" key="7">
    <source>
        <dbReference type="EMBL" id="GEL01723.1"/>
    </source>
</evidence>
<feature type="transmembrane region" description="Helical" evidence="6">
    <location>
        <begin position="225"/>
        <end position="243"/>
    </location>
</feature>
<comment type="subcellular location">
    <subcellularLocation>
        <location evidence="1">Cell membrane</location>
        <topology evidence="1">Multi-pass membrane protein</topology>
    </subcellularLocation>
</comment>
<evidence type="ECO:0000313" key="8">
    <source>
        <dbReference type="Proteomes" id="UP000321405"/>
    </source>
</evidence>
<dbReference type="GO" id="GO:0005886">
    <property type="term" value="C:plasma membrane"/>
    <property type="evidence" value="ECO:0007669"/>
    <property type="project" value="UniProtKB-SubCell"/>
</dbReference>
<organism evidence="7 8">
    <name type="scientific">Swaminathania salitolerans</name>
    <dbReference type="NCBI Taxonomy" id="182838"/>
    <lineage>
        <taxon>Bacteria</taxon>
        <taxon>Pseudomonadati</taxon>
        <taxon>Pseudomonadota</taxon>
        <taxon>Alphaproteobacteria</taxon>
        <taxon>Acetobacterales</taxon>
        <taxon>Acetobacteraceae</taxon>
        <taxon>Swaminathania</taxon>
    </lineage>
</organism>
<evidence type="ECO:0000256" key="2">
    <source>
        <dbReference type="ARBA" id="ARBA00022475"/>
    </source>
</evidence>
<dbReference type="PANTHER" id="PTHR43370">
    <property type="entry name" value="SUGAR ABC TRANSPORTER INTEGRAL MEMBRANE PROTEIN-RELATED"/>
    <property type="match status" value="1"/>
</dbReference>
<keyword evidence="5 6" id="KW-0472">Membrane</keyword>
<evidence type="ECO:0000256" key="5">
    <source>
        <dbReference type="ARBA" id="ARBA00023136"/>
    </source>
</evidence>